<organism evidence="2 3">
    <name type="scientific">Phaeospirillum tilakii</name>
    <dbReference type="NCBI Taxonomy" id="741673"/>
    <lineage>
        <taxon>Bacteria</taxon>
        <taxon>Pseudomonadati</taxon>
        <taxon>Pseudomonadota</taxon>
        <taxon>Alphaproteobacteria</taxon>
        <taxon>Rhodospirillales</taxon>
        <taxon>Rhodospirillaceae</taxon>
        <taxon>Phaeospirillum</taxon>
    </lineage>
</organism>
<dbReference type="RefSeq" id="WP_377313946.1">
    <property type="nucleotide sequence ID" value="NZ_JBHUIY010000002.1"/>
</dbReference>
<comment type="caution">
    <text evidence="2">The sequence shown here is derived from an EMBL/GenBank/DDBJ whole genome shotgun (WGS) entry which is preliminary data.</text>
</comment>
<keyword evidence="3" id="KW-1185">Reference proteome</keyword>
<reference evidence="3" key="1">
    <citation type="journal article" date="2019" name="Int. J. Syst. Evol. Microbiol.">
        <title>The Global Catalogue of Microorganisms (GCM) 10K type strain sequencing project: providing services to taxonomists for standard genome sequencing and annotation.</title>
        <authorList>
            <consortium name="The Broad Institute Genomics Platform"/>
            <consortium name="The Broad Institute Genome Sequencing Center for Infectious Disease"/>
            <person name="Wu L."/>
            <person name="Ma J."/>
        </authorList>
    </citation>
    <scope>NUCLEOTIDE SEQUENCE [LARGE SCALE GENOMIC DNA]</scope>
    <source>
        <strain evidence="3">KCTC 15012</strain>
    </source>
</reference>
<evidence type="ECO:0000256" key="1">
    <source>
        <dbReference type="SAM" id="Phobius"/>
    </source>
</evidence>
<feature type="transmembrane region" description="Helical" evidence="1">
    <location>
        <begin position="12"/>
        <end position="32"/>
    </location>
</feature>
<keyword evidence="1" id="KW-0472">Membrane</keyword>
<dbReference type="NCBIfam" id="TIGR03054">
    <property type="entry name" value="photo_alph_chp1"/>
    <property type="match status" value="1"/>
</dbReference>
<protein>
    <submittedName>
        <fullName evidence="2">Photosynthetic complex assembly protein PuhC</fullName>
    </submittedName>
</protein>
<dbReference type="EMBL" id="JBHUIY010000002">
    <property type="protein sequence ID" value="MFD2232545.1"/>
    <property type="molecule type" value="Genomic_DNA"/>
</dbReference>
<sequence>MSGPFGDKPIPRPVLIGAGTLLLLVVILAGVARYTGYRLGQAPEANALASRDVAFVDQPDGSIAVEDPATHARIDLLEPGTYGFVRGATRALAREHRGLPQGGAAPFRLTRWDDGRVTLQDLTTGTRLELEAYGPTNLEAFTRLLTVGKPAS</sequence>
<name>A0ABW5C612_9PROT</name>
<evidence type="ECO:0000313" key="3">
    <source>
        <dbReference type="Proteomes" id="UP001597296"/>
    </source>
</evidence>
<dbReference type="InterPro" id="IPR017495">
    <property type="entry name" value="PuhC"/>
</dbReference>
<dbReference type="Proteomes" id="UP001597296">
    <property type="component" value="Unassembled WGS sequence"/>
</dbReference>
<evidence type="ECO:0000313" key="2">
    <source>
        <dbReference type="EMBL" id="MFD2232545.1"/>
    </source>
</evidence>
<accession>A0ABW5C612</accession>
<keyword evidence="1" id="KW-1133">Transmembrane helix</keyword>
<keyword evidence="1" id="KW-0812">Transmembrane</keyword>
<gene>
    <name evidence="2" type="primary">puhC</name>
    <name evidence="2" type="ORF">ACFSNB_01875</name>
</gene>
<proteinExistence type="predicted"/>